<name>A0AAV7N4A8_PLEWA</name>
<reference evidence="1" key="1">
    <citation type="journal article" date="2022" name="bioRxiv">
        <title>Sequencing and chromosome-scale assembly of the giantPleurodeles waltlgenome.</title>
        <authorList>
            <person name="Brown T."/>
            <person name="Elewa A."/>
            <person name="Iarovenko S."/>
            <person name="Subramanian E."/>
            <person name="Araus A.J."/>
            <person name="Petzold A."/>
            <person name="Susuki M."/>
            <person name="Suzuki K.-i.T."/>
            <person name="Hayashi T."/>
            <person name="Toyoda A."/>
            <person name="Oliveira C."/>
            <person name="Osipova E."/>
            <person name="Leigh N.D."/>
            <person name="Simon A."/>
            <person name="Yun M.H."/>
        </authorList>
    </citation>
    <scope>NUCLEOTIDE SEQUENCE</scope>
    <source>
        <strain evidence="1">20211129_DDA</strain>
        <tissue evidence="1">Liver</tissue>
    </source>
</reference>
<comment type="caution">
    <text evidence="1">The sequence shown here is derived from an EMBL/GenBank/DDBJ whole genome shotgun (WGS) entry which is preliminary data.</text>
</comment>
<keyword evidence="2" id="KW-1185">Reference proteome</keyword>
<organism evidence="1 2">
    <name type="scientific">Pleurodeles waltl</name>
    <name type="common">Iberian ribbed newt</name>
    <dbReference type="NCBI Taxonomy" id="8319"/>
    <lineage>
        <taxon>Eukaryota</taxon>
        <taxon>Metazoa</taxon>
        <taxon>Chordata</taxon>
        <taxon>Craniata</taxon>
        <taxon>Vertebrata</taxon>
        <taxon>Euteleostomi</taxon>
        <taxon>Amphibia</taxon>
        <taxon>Batrachia</taxon>
        <taxon>Caudata</taxon>
        <taxon>Salamandroidea</taxon>
        <taxon>Salamandridae</taxon>
        <taxon>Pleurodelinae</taxon>
        <taxon>Pleurodeles</taxon>
    </lineage>
</organism>
<accession>A0AAV7N4A8</accession>
<dbReference type="Proteomes" id="UP001066276">
    <property type="component" value="Chromosome 9"/>
</dbReference>
<evidence type="ECO:0000313" key="1">
    <source>
        <dbReference type="EMBL" id="KAJ1110381.1"/>
    </source>
</evidence>
<gene>
    <name evidence="1" type="ORF">NDU88_007733</name>
</gene>
<dbReference type="EMBL" id="JANPWB010000013">
    <property type="protein sequence ID" value="KAJ1110381.1"/>
    <property type="molecule type" value="Genomic_DNA"/>
</dbReference>
<sequence length="90" mass="10456">MIRQDSVDEKLYRIAPLSKSTQSHQGSAKLIYGLSRRSHNLNPDFFFCFGVRSLYTFCEEGLNWLVFGLQRRWLRAVEAAQLALPHQRGQ</sequence>
<dbReference type="AlphaFoldDB" id="A0AAV7N4A8"/>
<protein>
    <submittedName>
        <fullName evidence="1">Uncharacterized protein</fullName>
    </submittedName>
</protein>
<evidence type="ECO:0000313" key="2">
    <source>
        <dbReference type="Proteomes" id="UP001066276"/>
    </source>
</evidence>
<proteinExistence type="predicted"/>